<organism evidence="10 11">
    <name type="scientific">Candidatus Beckwithbacteria bacterium CG22_combo_CG10-13_8_21_14_all_01_47_9</name>
    <dbReference type="NCBI Taxonomy" id="1974496"/>
    <lineage>
        <taxon>Bacteria</taxon>
        <taxon>Candidatus Beckwithiibacteriota</taxon>
    </lineage>
</organism>
<dbReference type="Gene3D" id="3.40.1190.10">
    <property type="entry name" value="Mur-like, catalytic domain"/>
    <property type="match status" value="1"/>
</dbReference>
<comment type="pathway">
    <text evidence="2 7">Cell wall biogenesis; peptidoglycan biosynthesis.</text>
</comment>
<name>A0A2H0E2J6_9BACT</name>
<evidence type="ECO:0000256" key="4">
    <source>
        <dbReference type="ARBA" id="ARBA00022598"/>
    </source>
</evidence>
<dbReference type="PANTHER" id="PTHR43692:SF1">
    <property type="entry name" value="UDP-N-ACETYLMURAMOYLALANINE--D-GLUTAMATE LIGASE"/>
    <property type="match status" value="1"/>
</dbReference>
<evidence type="ECO:0000313" key="11">
    <source>
        <dbReference type="Proteomes" id="UP000229981"/>
    </source>
</evidence>
<dbReference type="InterPro" id="IPR004101">
    <property type="entry name" value="Mur_ligase_C"/>
</dbReference>
<evidence type="ECO:0000259" key="9">
    <source>
        <dbReference type="Pfam" id="PF08245"/>
    </source>
</evidence>
<dbReference type="GO" id="GO:0005524">
    <property type="term" value="F:ATP binding"/>
    <property type="evidence" value="ECO:0007669"/>
    <property type="project" value="UniProtKB-KW"/>
</dbReference>
<evidence type="ECO:0000256" key="7">
    <source>
        <dbReference type="RuleBase" id="RU003664"/>
    </source>
</evidence>
<evidence type="ECO:0000313" key="10">
    <source>
        <dbReference type="EMBL" id="PIP88358.1"/>
    </source>
</evidence>
<feature type="domain" description="Mur ligase central" evidence="9">
    <location>
        <begin position="87"/>
        <end position="257"/>
    </location>
</feature>
<dbReference type="UniPathway" id="UPA00219"/>
<dbReference type="Proteomes" id="UP000229981">
    <property type="component" value="Unassembled WGS sequence"/>
</dbReference>
<keyword evidence="7" id="KW-0573">Peptidoglycan synthesis</keyword>
<dbReference type="PANTHER" id="PTHR43692">
    <property type="entry name" value="UDP-N-ACETYLMURAMOYLALANINE--D-GLUTAMATE LIGASE"/>
    <property type="match status" value="1"/>
</dbReference>
<feature type="domain" description="Mur ligase C-terminal" evidence="8">
    <location>
        <begin position="281"/>
        <end position="395"/>
    </location>
</feature>
<dbReference type="SUPFAM" id="SSF53244">
    <property type="entry name" value="MurD-like peptide ligases, peptide-binding domain"/>
    <property type="match status" value="1"/>
</dbReference>
<dbReference type="GO" id="GO:0008360">
    <property type="term" value="P:regulation of cell shape"/>
    <property type="evidence" value="ECO:0007669"/>
    <property type="project" value="UniProtKB-KW"/>
</dbReference>
<dbReference type="EMBL" id="PCTU01000020">
    <property type="protein sequence ID" value="PIP88358.1"/>
    <property type="molecule type" value="Genomic_DNA"/>
</dbReference>
<feature type="non-terminal residue" evidence="10">
    <location>
        <position position="396"/>
    </location>
</feature>
<dbReference type="GO" id="GO:0008764">
    <property type="term" value="F:UDP-N-acetylmuramoylalanine-D-glutamate ligase activity"/>
    <property type="evidence" value="ECO:0007669"/>
    <property type="project" value="UniProtKB-EC"/>
</dbReference>
<protein>
    <recommendedName>
        <fullName evidence="7">UDP-N-acetylmuramoylalanine--D-glutamate ligase</fullName>
        <ecNumber evidence="7">6.3.2.9</ecNumber>
    </recommendedName>
</protein>
<gene>
    <name evidence="10" type="primary">murD</name>
    <name evidence="10" type="ORF">COW80_00775</name>
</gene>
<reference evidence="10 11" key="1">
    <citation type="submission" date="2017-09" db="EMBL/GenBank/DDBJ databases">
        <title>Depth-based differentiation of microbial function through sediment-hosted aquifers and enrichment of novel symbionts in the deep terrestrial subsurface.</title>
        <authorList>
            <person name="Probst A.J."/>
            <person name="Ladd B."/>
            <person name="Jarett J.K."/>
            <person name="Geller-Mcgrath D.E."/>
            <person name="Sieber C.M."/>
            <person name="Emerson J.B."/>
            <person name="Anantharaman K."/>
            <person name="Thomas B.C."/>
            <person name="Malmstrom R."/>
            <person name="Stieglmeier M."/>
            <person name="Klingl A."/>
            <person name="Woyke T."/>
            <person name="Ryan C.M."/>
            <person name="Banfield J.F."/>
        </authorList>
    </citation>
    <scope>NUCLEOTIDE SEQUENCE [LARGE SCALE GENOMIC DNA]</scope>
    <source>
        <strain evidence="10">CG22_combo_CG10-13_8_21_14_all_01_47_9</strain>
    </source>
</reference>
<dbReference type="InterPro" id="IPR013221">
    <property type="entry name" value="Mur_ligase_cen"/>
</dbReference>
<keyword evidence="7" id="KW-0961">Cell wall biogenesis/degradation</keyword>
<dbReference type="InterPro" id="IPR036615">
    <property type="entry name" value="Mur_ligase_C_dom_sf"/>
</dbReference>
<evidence type="ECO:0000256" key="3">
    <source>
        <dbReference type="ARBA" id="ARBA00022490"/>
    </source>
</evidence>
<comment type="catalytic activity">
    <reaction evidence="7">
        <text>UDP-N-acetyl-alpha-D-muramoyl-L-alanine + D-glutamate + ATP = UDP-N-acetyl-alpha-D-muramoyl-L-alanyl-D-glutamate + ADP + phosphate + H(+)</text>
        <dbReference type="Rhea" id="RHEA:16429"/>
        <dbReference type="ChEBI" id="CHEBI:15378"/>
        <dbReference type="ChEBI" id="CHEBI:29986"/>
        <dbReference type="ChEBI" id="CHEBI:30616"/>
        <dbReference type="ChEBI" id="CHEBI:43474"/>
        <dbReference type="ChEBI" id="CHEBI:83898"/>
        <dbReference type="ChEBI" id="CHEBI:83900"/>
        <dbReference type="ChEBI" id="CHEBI:456216"/>
        <dbReference type="EC" id="6.3.2.9"/>
    </reaction>
</comment>
<dbReference type="Pfam" id="PF08245">
    <property type="entry name" value="Mur_ligase_M"/>
    <property type="match status" value="1"/>
</dbReference>
<dbReference type="GO" id="GO:0051301">
    <property type="term" value="P:cell division"/>
    <property type="evidence" value="ECO:0007669"/>
    <property type="project" value="UniProtKB-KW"/>
</dbReference>
<dbReference type="GO" id="GO:0071555">
    <property type="term" value="P:cell wall organization"/>
    <property type="evidence" value="ECO:0007669"/>
    <property type="project" value="UniProtKB-KW"/>
</dbReference>
<comment type="caution">
    <text evidence="10">The sequence shown here is derived from an EMBL/GenBank/DDBJ whole genome shotgun (WGS) entry which is preliminary data.</text>
</comment>
<keyword evidence="7" id="KW-0132">Cell division</keyword>
<evidence type="ECO:0000256" key="1">
    <source>
        <dbReference type="ARBA" id="ARBA00004496"/>
    </source>
</evidence>
<keyword evidence="7" id="KW-0131">Cell cycle</keyword>
<comment type="function">
    <text evidence="7">Cell wall formation. Catalyzes the addition of glutamate to the nucleotide precursor UDP-N-acetylmuramoyl-L-alanine (UMA).</text>
</comment>
<dbReference type="Gene3D" id="3.90.190.20">
    <property type="entry name" value="Mur ligase, C-terminal domain"/>
    <property type="match status" value="1"/>
</dbReference>
<comment type="subcellular location">
    <subcellularLocation>
        <location evidence="1 7">Cytoplasm</location>
    </subcellularLocation>
</comment>
<dbReference type="NCBIfam" id="TIGR01087">
    <property type="entry name" value="murD"/>
    <property type="match status" value="1"/>
</dbReference>
<keyword evidence="4 10" id="KW-0436">Ligase</keyword>
<keyword evidence="7" id="KW-0133">Cell shape</keyword>
<dbReference type="Pfam" id="PF02875">
    <property type="entry name" value="Mur_ligase_C"/>
    <property type="match status" value="1"/>
</dbReference>
<proteinExistence type="predicted"/>
<dbReference type="AlphaFoldDB" id="A0A2H0E2J6"/>
<dbReference type="EC" id="6.3.2.9" evidence="7"/>
<dbReference type="GO" id="GO:0005737">
    <property type="term" value="C:cytoplasm"/>
    <property type="evidence" value="ECO:0007669"/>
    <property type="project" value="UniProtKB-SubCell"/>
</dbReference>
<evidence type="ECO:0000256" key="5">
    <source>
        <dbReference type="ARBA" id="ARBA00022741"/>
    </source>
</evidence>
<keyword evidence="6" id="KW-0067">ATP-binding</keyword>
<dbReference type="InterPro" id="IPR005762">
    <property type="entry name" value="MurD"/>
</dbReference>
<dbReference type="GO" id="GO:0009252">
    <property type="term" value="P:peptidoglycan biosynthetic process"/>
    <property type="evidence" value="ECO:0007669"/>
    <property type="project" value="UniProtKB-UniPathway"/>
</dbReference>
<evidence type="ECO:0000256" key="2">
    <source>
        <dbReference type="ARBA" id="ARBA00004752"/>
    </source>
</evidence>
<sequence length="396" mass="43754">MLDFPGKNICIVGFGREGQSTLKLIKGDVLDVKTDPAYLKKIKDYDLIIRSPGVPFKLIKKYASSKAVITSQTKLFLKFCPAKIIGVTGTKGKSTTSSVIAAVLKQKFTTHLVGNIGRPPLDYLLKIKPTDLVVFELSSHQLSDLDQSPPVAVMLNLFPEHLDYYADFAEYAQVKAKISRFQTKNDLLIYNRDNQPIRKIVSKSLARKISFSTLPVADADYFINNNYIYCHQEPVFPIVKSPLQGQFNLANIMPGIILGKEFGVDQRLIVSAIEKFRSLPHRLELIGKIKGITFVNDSLATVPEAAIEAIRSFGDSLGSLVVGGYDRGVDQTSLVQAIVHQQIPAVIVLPDTGKKIKNLIEQQSSRVKVYAAETMEDAVILAKKHTLKGKVCLLSP</sequence>
<keyword evidence="5" id="KW-0547">Nucleotide-binding</keyword>
<keyword evidence="3" id="KW-0963">Cytoplasm</keyword>
<evidence type="ECO:0000256" key="6">
    <source>
        <dbReference type="ARBA" id="ARBA00022840"/>
    </source>
</evidence>
<accession>A0A2H0E2J6</accession>
<dbReference type="SUPFAM" id="SSF53623">
    <property type="entry name" value="MurD-like peptide ligases, catalytic domain"/>
    <property type="match status" value="1"/>
</dbReference>
<evidence type="ECO:0000259" key="8">
    <source>
        <dbReference type="Pfam" id="PF02875"/>
    </source>
</evidence>
<dbReference type="InterPro" id="IPR036565">
    <property type="entry name" value="Mur-like_cat_sf"/>
</dbReference>